<dbReference type="InterPro" id="IPR004500">
    <property type="entry name" value="Pro-tRNA-synth_IIa_bac-type"/>
</dbReference>
<evidence type="ECO:0000256" key="6">
    <source>
        <dbReference type="ARBA" id="ARBA00022840"/>
    </source>
</evidence>
<sequence>MRQTNLLVTTLREAPAEAETRSHQLLLRAGYIRQVAAGVYTYLPLGRRVLRRMEQIVRQEMESAGAQEVLMPSLQPAELWRESERYEVYGKELMKLRDRHDREFVLGPTHEEVVTALMRGEISSYRRLPVTVYQIQTKFRDERRPRSGLLRGREFLMKDAYSFDTDWDGLDQAYQVMYSVYERIFDRCGLKYRAVQANAGAIGGKGQNHEFMALSEIGEDTIAVCSLCGYAANLEQVEVQSGAAPHRPDFAGRPAPERFHTPAQKTIQQLEQESQLRPQDIIKTLIYTGGGKTFAVLVRGDHEVNELKVQKYLGCGDITLADYEHVQEAAGTGSGYVGPAGLSVPILVDAAVAAMTEAVTGAGAEDYHLRGVVPGRDFPLTQVGDFRNAVTGDSCPQCGEGELDFHQGIEVGHVFKLGTVYSEKLGAGCLDADGRTQPMVMGCYGIGISRLLAAVAEQNNDDQGLIWPQGLAPFTVHILLMSVKDTAQRELSEALYARLTSLGIDSLLDDRDERAGVKFKDAGLIGIPVALVVGKLATEQRIEYMDRRTGNKEVIDIGEAVLRVSSLKSAPGTAFA</sequence>
<keyword evidence="4 10" id="KW-0436">Ligase</keyword>
<dbReference type="Gene3D" id="3.40.50.800">
    <property type="entry name" value="Anticodon-binding domain"/>
    <property type="match status" value="1"/>
</dbReference>
<comment type="function">
    <text evidence="10">Catalyzes the attachment of proline to tRNA(Pro) in a two-step reaction: proline is first activated by ATP to form Pro-AMP and then transferred to the acceptor end of tRNA(Pro). As ProRS can inadvertently accommodate and process non-cognate amino acids such as alanine and cysteine, to avoid such errors it has two additional distinct editing activities against alanine. One activity is designated as 'pretransfer' editing and involves the tRNA(Pro)-independent hydrolysis of activated Ala-AMP. The other activity is designated 'posttransfer' editing and involves deacylation of mischarged Ala-tRNA(Pro). The misacylated Cys-tRNA(Pro) is not edited by ProRS.</text>
</comment>
<dbReference type="GO" id="GO:0004827">
    <property type="term" value="F:proline-tRNA ligase activity"/>
    <property type="evidence" value="ECO:0007669"/>
    <property type="project" value="UniProtKB-EC"/>
</dbReference>
<dbReference type="InterPro" id="IPR036754">
    <property type="entry name" value="YbaK/aa-tRNA-synt-asso_dom_sf"/>
</dbReference>
<dbReference type="InterPro" id="IPR002314">
    <property type="entry name" value="aa-tRNA-synt_IIb"/>
</dbReference>
<evidence type="ECO:0000256" key="7">
    <source>
        <dbReference type="ARBA" id="ARBA00022917"/>
    </source>
</evidence>
<evidence type="ECO:0000256" key="2">
    <source>
        <dbReference type="ARBA" id="ARBA00011738"/>
    </source>
</evidence>
<dbReference type="InterPro" id="IPR050062">
    <property type="entry name" value="Pro-tRNA_synthetase"/>
</dbReference>
<comment type="catalytic activity">
    <reaction evidence="9 10">
        <text>tRNA(Pro) + L-proline + ATP = L-prolyl-tRNA(Pro) + AMP + diphosphate</text>
        <dbReference type="Rhea" id="RHEA:14305"/>
        <dbReference type="Rhea" id="RHEA-COMP:9700"/>
        <dbReference type="Rhea" id="RHEA-COMP:9702"/>
        <dbReference type="ChEBI" id="CHEBI:30616"/>
        <dbReference type="ChEBI" id="CHEBI:33019"/>
        <dbReference type="ChEBI" id="CHEBI:60039"/>
        <dbReference type="ChEBI" id="CHEBI:78442"/>
        <dbReference type="ChEBI" id="CHEBI:78532"/>
        <dbReference type="ChEBI" id="CHEBI:456215"/>
        <dbReference type="EC" id="6.1.1.15"/>
    </reaction>
</comment>
<dbReference type="CDD" id="cd04334">
    <property type="entry name" value="ProRS-INS"/>
    <property type="match status" value="1"/>
</dbReference>
<dbReference type="SUPFAM" id="SSF55681">
    <property type="entry name" value="Class II aaRS and biotin synthetases"/>
    <property type="match status" value="1"/>
</dbReference>
<reference evidence="13" key="1">
    <citation type="journal article" date="2019" name="Int. J. Syst. Evol. Microbiol.">
        <title>The Global Catalogue of Microorganisms (GCM) 10K type strain sequencing project: providing services to taxonomists for standard genome sequencing and annotation.</title>
        <authorList>
            <consortium name="The Broad Institute Genomics Platform"/>
            <consortium name="The Broad Institute Genome Sequencing Center for Infectious Disease"/>
            <person name="Wu L."/>
            <person name="Ma J."/>
        </authorList>
    </citation>
    <scope>NUCLEOTIDE SEQUENCE [LARGE SCALE GENOMIC DNA]</scope>
    <source>
        <strain evidence="13">CCM 8725</strain>
    </source>
</reference>
<dbReference type="Pfam" id="PF04073">
    <property type="entry name" value="tRNA_edit"/>
    <property type="match status" value="1"/>
</dbReference>
<keyword evidence="7 10" id="KW-0648">Protein biosynthesis</keyword>
<dbReference type="SUPFAM" id="SSF55826">
    <property type="entry name" value="YbaK/ProRS associated domain"/>
    <property type="match status" value="1"/>
</dbReference>
<dbReference type="SUPFAM" id="SSF52954">
    <property type="entry name" value="Class II aaRS ABD-related"/>
    <property type="match status" value="1"/>
</dbReference>
<dbReference type="InterPro" id="IPR045864">
    <property type="entry name" value="aa-tRNA-synth_II/BPL/LPL"/>
</dbReference>
<feature type="domain" description="Aminoacyl-transfer RNA synthetases class-II family profile" evidence="11">
    <location>
        <begin position="33"/>
        <end position="468"/>
    </location>
</feature>
<evidence type="ECO:0000313" key="12">
    <source>
        <dbReference type="EMBL" id="MFD2413029.1"/>
    </source>
</evidence>
<dbReference type="InterPro" id="IPR006195">
    <property type="entry name" value="aa-tRNA-synth_II"/>
</dbReference>
<dbReference type="CDD" id="cd00779">
    <property type="entry name" value="ProRS_core_prok"/>
    <property type="match status" value="1"/>
</dbReference>
<evidence type="ECO:0000256" key="3">
    <source>
        <dbReference type="ARBA" id="ARBA00022490"/>
    </source>
</evidence>
<keyword evidence="8 10" id="KW-0030">Aminoacyl-tRNA synthetase</keyword>
<dbReference type="InterPro" id="IPR036621">
    <property type="entry name" value="Anticodon-bd_dom_sf"/>
</dbReference>
<evidence type="ECO:0000256" key="5">
    <source>
        <dbReference type="ARBA" id="ARBA00022741"/>
    </source>
</evidence>
<comment type="similarity">
    <text evidence="10">Belongs to the class-II aminoacyl-tRNA synthetase family. ProS type 1 subfamily.</text>
</comment>
<organism evidence="12 13">
    <name type="scientific">Paenibacillus rhizoplanae</name>
    <dbReference type="NCBI Taxonomy" id="1917181"/>
    <lineage>
        <taxon>Bacteria</taxon>
        <taxon>Bacillati</taxon>
        <taxon>Bacillota</taxon>
        <taxon>Bacilli</taxon>
        <taxon>Bacillales</taxon>
        <taxon>Paenibacillaceae</taxon>
        <taxon>Paenibacillus</taxon>
    </lineage>
</organism>
<keyword evidence="5 10" id="KW-0547">Nucleotide-binding</keyword>
<comment type="caution">
    <text evidence="12">The sequence shown here is derived from an EMBL/GenBank/DDBJ whole genome shotgun (WGS) entry which is preliminary data.</text>
</comment>
<dbReference type="HAMAP" id="MF_01569">
    <property type="entry name" value="Pro_tRNA_synth_type1"/>
    <property type="match status" value="1"/>
</dbReference>
<dbReference type="InterPro" id="IPR004154">
    <property type="entry name" value="Anticodon-bd"/>
</dbReference>
<dbReference type="InterPro" id="IPR023717">
    <property type="entry name" value="Pro-tRNA-Synthase_IIa_type1"/>
</dbReference>
<dbReference type="InterPro" id="IPR044140">
    <property type="entry name" value="ProRS_anticodon_short"/>
</dbReference>
<comment type="subcellular location">
    <subcellularLocation>
        <location evidence="1 10">Cytoplasm</location>
    </subcellularLocation>
</comment>
<dbReference type="InterPro" id="IPR002316">
    <property type="entry name" value="Pro-tRNA-ligase_IIa"/>
</dbReference>
<gene>
    <name evidence="10" type="primary">proS</name>
    <name evidence="12" type="ORF">ACFSX3_24400</name>
</gene>
<proteinExistence type="inferred from homology"/>
<comment type="domain">
    <text evidence="10">Consists of three domains: the N-terminal catalytic domain, the editing domain and the C-terminal anticodon-binding domain.</text>
</comment>
<dbReference type="Gene3D" id="3.30.930.10">
    <property type="entry name" value="Bira Bifunctional Protein, Domain 2"/>
    <property type="match status" value="2"/>
</dbReference>
<evidence type="ECO:0000256" key="8">
    <source>
        <dbReference type="ARBA" id="ARBA00023146"/>
    </source>
</evidence>
<dbReference type="Pfam" id="PF03129">
    <property type="entry name" value="HGTP_anticodon"/>
    <property type="match status" value="1"/>
</dbReference>
<dbReference type="EC" id="6.1.1.15" evidence="10"/>
<dbReference type="CDD" id="cd00861">
    <property type="entry name" value="ProRS_anticodon_short"/>
    <property type="match status" value="1"/>
</dbReference>
<accession>A0ABW5FE99</accession>
<evidence type="ECO:0000259" key="11">
    <source>
        <dbReference type="PROSITE" id="PS50862"/>
    </source>
</evidence>
<evidence type="ECO:0000256" key="9">
    <source>
        <dbReference type="ARBA" id="ARBA00047671"/>
    </source>
</evidence>
<dbReference type="EMBL" id="JBHUKY010000054">
    <property type="protein sequence ID" value="MFD2413029.1"/>
    <property type="molecule type" value="Genomic_DNA"/>
</dbReference>
<keyword evidence="13" id="KW-1185">Reference proteome</keyword>
<comment type="subunit">
    <text evidence="2 10">Homodimer.</text>
</comment>
<evidence type="ECO:0000313" key="13">
    <source>
        <dbReference type="Proteomes" id="UP001597448"/>
    </source>
</evidence>
<dbReference type="PROSITE" id="PS50862">
    <property type="entry name" value="AA_TRNA_LIGASE_II"/>
    <property type="match status" value="1"/>
</dbReference>
<dbReference type="InterPro" id="IPR007214">
    <property type="entry name" value="YbaK/aa-tRNA-synth-assoc-dom"/>
</dbReference>
<name>A0ABW5FE99_9BACL</name>
<protein>
    <recommendedName>
        <fullName evidence="10">Proline--tRNA ligase</fullName>
        <ecNumber evidence="10">6.1.1.15</ecNumber>
    </recommendedName>
    <alternativeName>
        <fullName evidence="10">Prolyl-tRNA synthetase</fullName>
        <shortName evidence="10">ProRS</shortName>
    </alternativeName>
</protein>
<dbReference type="NCBIfam" id="TIGR00409">
    <property type="entry name" value="proS_fam_II"/>
    <property type="match status" value="1"/>
</dbReference>
<dbReference type="Proteomes" id="UP001597448">
    <property type="component" value="Unassembled WGS sequence"/>
</dbReference>
<evidence type="ECO:0000256" key="1">
    <source>
        <dbReference type="ARBA" id="ARBA00004496"/>
    </source>
</evidence>
<keyword evidence="3 10" id="KW-0963">Cytoplasm</keyword>
<evidence type="ECO:0000256" key="10">
    <source>
        <dbReference type="HAMAP-Rule" id="MF_01569"/>
    </source>
</evidence>
<dbReference type="PANTHER" id="PTHR42753:SF2">
    <property type="entry name" value="PROLINE--TRNA LIGASE"/>
    <property type="match status" value="1"/>
</dbReference>
<dbReference type="RefSeq" id="WP_209989794.1">
    <property type="nucleotide sequence ID" value="NZ_JBHSVQ010000001.1"/>
</dbReference>
<evidence type="ECO:0000256" key="4">
    <source>
        <dbReference type="ARBA" id="ARBA00022598"/>
    </source>
</evidence>
<dbReference type="NCBIfam" id="NF006625">
    <property type="entry name" value="PRK09194.1"/>
    <property type="match status" value="1"/>
</dbReference>
<dbReference type="InterPro" id="IPR033730">
    <property type="entry name" value="ProRS_core_prok"/>
</dbReference>
<keyword evidence="6 10" id="KW-0067">ATP-binding</keyword>
<dbReference type="Pfam" id="PF00587">
    <property type="entry name" value="tRNA-synt_2b"/>
    <property type="match status" value="1"/>
</dbReference>
<dbReference type="PRINTS" id="PR01046">
    <property type="entry name" value="TRNASYNTHPRO"/>
</dbReference>
<dbReference type="PANTHER" id="PTHR42753">
    <property type="entry name" value="MITOCHONDRIAL RIBOSOME PROTEIN L39/PROLYL-TRNA LIGASE FAMILY MEMBER"/>
    <property type="match status" value="1"/>
</dbReference>